<sequence length="137" mass="14837">MEVKILKKGMLCPTTSTDMVLQQDSEHLGASLKTDSSSNASRRPQVRDRQHTASAGCISGEVSLSSIPNPGHAHMAQERELWTLVADGVHDLQPDATNMCGQLYTVHGACNNTIDVSLLYAFTTSKTKMTYQPISSS</sequence>
<evidence type="ECO:0000313" key="3">
    <source>
        <dbReference type="Proteomes" id="UP000054047"/>
    </source>
</evidence>
<feature type="compositionally biased region" description="Polar residues" evidence="1">
    <location>
        <begin position="33"/>
        <end position="42"/>
    </location>
</feature>
<accession>A0A0C2GBV1</accession>
<reference evidence="2 3" key="1">
    <citation type="submission" date="2013-12" db="EMBL/GenBank/DDBJ databases">
        <title>Draft genome of the parsitic nematode Ancylostoma duodenale.</title>
        <authorList>
            <person name="Mitreva M."/>
        </authorList>
    </citation>
    <scope>NUCLEOTIDE SEQUENCE [LARGE SCALE GENOMIC DNA]</scope>
    <source>
        <strain evidence="2 3">Zhejiang</strain>
    </source>
</reference>
<name>A0A0C2GBV1_9BILA</name>
<protein>
    <submittedName>
        <fullName evidence="2">Uncharacterized protein</fullName>
    </submittedName>
</protein>
<keyword evidence="3" id="KW-1185">Reference proteome</keyword>
<gene>
    <name evidence="2" type="ORF">ANCDUO_15419</name>
</gene>
<dbReference type="Proteomes" id="UP000054047">
    <property type="component" value="Unassembled WGS sequence"/>
</dbReference>
<dbReference type="AlphaFoldDB" id="A0A0C2GBV1"/>
<dbReference type="OrthoDB" id="5874858at2759"/>
<dbReference type="EMBL" id="KN739097">
    <property type="protein sequence ID" value="KIH54436.1"/>
    <property type="molecule type" value="Genomic_DNA"/>
</dbReference>
<feature type="region of interest" description="Disordered" evidence="1">
    <location>
        <begin position="29"/>
        <end position="54"/>
    </location>
</feature>
<organism evidence="2 3">
    <name type="scientific">Ancylostoma duodenale</name>
    <dbReference type="NCBI Taxonomy" id="51022"/>
    <lineage>
        <taxon>Eukaryota</taxon>
        <taxon>Metazoa</taxon>
        <taxon>Ecdysozoa</taxon>
        <taxon>Nematoda</taxon>
        <taxon>Chromadorea</taxon>
        <taxon>Rhabditida</taxon>
        <taxon>Rhabditina</taxon>
        <taxon>Rhabditomorpha</taxon>
        <taxon>Strongyloidea</taxon>
        <taxon>Ancylostomatidae</taxon>
        <taxon>Ancylostomatinae</taxon>
        <taxon>Ancylostoma</taxon>
    </lineage>
</organism>
<evidence type="ECO:0000256" key="1">
    <source>
        <dbReference type="SAM" id="MobiDB-lite"/>
    </source>
</evidence>
<evidence type="ECO:0000313" key="2">
    <source>
        <dbReference type="EMBL" id="KIH54436.1"/>
    </source>
</evidence>
<proteinExistence type="predicted"/>